<organism evidence="2 3">
    <name type="scientific">Heterodermia speciosa</name>
    <dbReference type="NCBI Taxonomy" id="116794"/>
    <lineage>
        <taxon>Eukaryota</taxon>
        <taxon>Fungi</taxon>
        <taxon>Dikarya</taxon>
        <taxon>Ascomycota</taxon>
        <taxon>Pezizomycotina</taxon>
        <taxon>Lecanoromycetes</taxon>
        <taxon>OSLEUM clade</taxon>
        <taxon>Lecanoromycetidae</taxon>
        <taxon>Caliciales</taxon>
        <taxon>Physciaceae</taxon>
        <taxon>Heterodermia</taxon>
    </lineage>
</organism>
<feature type="compositionally biased region" description="Basic and acidic residues" evidence="1">
    <location>
        <begin position="56"/>
        <end position="68"/>
    </location>
</feature>
<accession>A0A8H3FQ00</accession>
<protein>
    <submittedName>
        <fullName evidence="2">Uncharacterized protein</fullName>
    </submittedName>
</protein>
<keyword evidence="3" id="KW-1185">Reference proteome</keyword>
<proteinExistence type="predicted"/>
<evidence type="ECO:0000256" key="1">
    <source>
        <dbReference type="SAM" id="MobiDB-lite"/>
    </source>
</evidence>
<feature type="region of interest" description="Disordered" evidence="1">
    <location>
        <begin position="56"/>
        <end position="86"/>
    </location>
</feature>
<dbReference type="AlphaFoldDB" id="A0A8H3FQ00"/>
<gene>
    <name evidence="2" type="ORF">HETSPECPRED_007540</name>
</gene>
<reference evidence="2" key="1">
    <citation type="submission" date="2021-03" db="EMBL/GenBank/DDBJ databases">
        <authorList>
            <person name="Tagirdzhanova G."/>
        </authorList>
    </citation>
    <scope>NUCLEOTIDE SEQUENCE</scope>
</reference>
<comment type="caution">
    <text evidence="2">The sequence shown here is derived from an EMBL/GenBank/DDBJ whole genome shotgun (WGS) entry which is preliminary data.</text>
</comment>
<evidence type="ECO:0000313" key="2">
    <source>
        <dbReference type="EMBL" id="CAF9930086.1"/>
    </source>
</evidence>
<evidence type="ECO:0000313" key="3">
    <source>
        <dbReference type="Proteomes" id="UP000664521"/>
    </source>
</evidence>
<dbReference type="Proteomes" id="UP000664521">
    <property type="component" value="Unassembled WGS sequence"/>
</dbReference>
<dbReference type="EMBL" id="CAJPDS010000054">
    <property type="protein sequence ID" value="CAF9930086.1"/>
    <property type="molecule type" value="Genomic_DNA"/>
</dbReference>
<name>A0A8H3FQ00_9LECA</name>
<sequence length="163" mass="17952">MDNDTAAVSIKSQLEDIDDLSQGYNTESDGDDRRIACSNGAVVASDGYLIEGAQREEQISSRDHKAAMLRDGQQDSYATLEEPPRHSKMLNDDLAALNHVSQIPPDYVFPVVCGVTEVDHAESNGLQLAISANHQLHPSFDYEKSRTHLEIYSGSAQSEQSRF</sequence>